<dbReference type="NCBIfam" id="TIGR00341">
    <property type="entry name" value="TIGR00341 family protein"/>
    <property type="match status" value="1"/>
</dbReference>
<keyword evidence="2" id="KW-0472">Membrane</keyword>
<keyword evidence="4" id="KW-1185">Reference proteome</keyword>
<feature type="transmembrane region" description="Helical" evidence="2">
    <location>
        <begin position="271"/>
        <end position="291"/>
    </location>
</feature>
<feature type="transmembrane region" description="Helical" evidence="2">
    <location>
        <begin position="212"/>
        <end position="232"/>
    </location>
</feature>
<keyword evidence="2" id="KW-1133">Transmembrane helix</keyword>
<dbReference type="Pfam" id="PF04087">
    <property type="entry name" value="DUF389"/>
    <property type="match status" value="1"/>
</dbReference>
<evidence type="ECO:0000313" key="4">
    <source>
        <dbReference type="Proteomes" id="UP001165306"/>
    </source>
</evidence>
<feature type="transmembrane region" description="Helical" evidence="2">
    <location>
        <begin position="312"/>
        <end position="331"/>
    </location>
</feature>
<dbReference type="PANTHER" id="PTHR20992">
    <property type="entry name" value="AT15442P-RELATED"/>
    <property type="match status" value="1"/>
</dbReference>
<keyword evidence="2" id="KW-0812">Transmembrane</keyword>
<dbReference type="RefSeq" id="WP_284057135.1">
    <property type="nucleotide sequence ID" value="NZ_JAMSLR010000005.1"/>
</dbReference>
<feature type="transmembrane region" description="Helical" evidence="2">
    <location>
        <begin position="144"/>
        <end position="167"/>
    </location>
</feature>
<feature type="transmembrane region" description="Helical" evidence="2">
    <location>
        <begin position="112"/>
        <end position="138"/>
    </location>
</feature>
<gene>
    <name evidence="3" type="ORF">NET02_09375</name>
</gene>
<sequence length="333" mass="35372">MIAVTIHAGDQEPVRQALLDEHRPQALWSQTIQDDRVLLWIVVDEGQTEALLDRLESRFGAREGFRAVVLPVEAALPRPEEPATPSGDRHSSGAAPANHIGRISREELYDDIAGAAHLTPVFIAMTLLSAVVAMFGLLKNNAAVILGAMVIAPLLGPNLALSLATTLGDLDLARKAVKANLVGTGVPFLLAAISGTVLPVNPQVDEIALRTFLEPSALVVALASGAAGALAYTTGVATALIGVMVAVALLPPLVVCGLLIGAGYWDPAFGAFQLFASNLICVNLAGVLTFLAQGVRPRRWWEVQRAQRATRIALSLWSLSFVLLIVILWFGRR</sequence>
<evidence type="ECO:0000256" key="2">
    <source>
        <dbReference type="SAM" id="Phobius"/>
    </source>
</evidence>
<evidence type="ECO:0000256" key="1">
    <source>
        <dbReference type="SAM" id="MobiDB-lite"/>
    </source>
</evidence>
<evidence type="ECO:0000313" key="3">
    <source>
        <dbReference type="EMBL" id="MCM8749355.1"/>
    </source>
</evidence>
<dbReference type="InterPro" id="IPR005240">
    <property type="entry name" value="DUF389"/>
</dbReference>
<dbReference type="EMBL" id="JAMSLR010000005">
    <property type="protein sequence ID" value="MCM8749355.1"/>
    <property type="molecule type" value="Genomic_DNA"/>
</dbReference>
<reference evidence="3" key="1">
    <citation type="submission" date="2022-06" db="EMBL/GenBank/DDBJ databases">
        <title>CFH 74404 Thermomicrobiaceae sp.</title>
        <authorList>
            <person name="Ming H."/>
            <person name="Li W.-J."/>
            <person name="Zhao Z."/>
        </authorList>
    </citation>
    <scope>NUCLEOTIDE SEQUENCE</scope>
    <source>
        <strain evidence="3">CFH 74404</strain>
    </source>
</reference>
<feature type="transmembrane region" description="Helical" evidence="2">
    <location>
        <begin position="239"/>
        <end position="265"/>
    </location>
</feature>
<accession>A0AA42BB48</accession>
<protein>
    <submittedName>
        <fullName evidence="3">TIGR00341 family protein</fullName>
    </submittedName>
</protein>
<proteinExistence type="predicted"/>
<dbReference type="Proteomes" id="UP001165306">
    <property type="component" value="Unassembled WGS sequence"/>
</dbReference>
<comment type="caution">
    <text evidence="3">The sequence shown here is derived from an EMBL/GenBank/DDBJ whole genome shotgun (WGS) entry which is preliminary data.</text>
</comment>
<feature type="region of interest" description="Disordered" evidence="1">
    <location>
        <begin position="76"/>
        <end position="96"/>
    </location>
</feature>
<name>A0AA42BB48_9BACT</name>
<feature type="transmembrane region" description="Helical" evidence="2">
    <location>
        <begin position="179"/>
        <end position="200"/>
    </location>
</feature>
<organism evidence="3 4">
    <name type="scientific">Thermalbibacter longus</name>
    <dbReference type="NCBI Taxonomy" id="2951981"/>
    <lineage>
        <taxon>Bacteria</taxon>
        <taxon>Pseudomonadati</taxon>
        <taxon>Thermomicrobiota</taxon>
        <taxon>Thermomicrobia</taxon>
        <taxon>Thermomicrobiales</taxon>
        <taxon>Thermomicrobiaceae</taxon>
        <taxon>Thermalbibacter</taxon>
    </lineage>
</organism>
<dbReference type="AlphaFoldDB" id="A0AA42BB48"/>
<dbReference type="PANTHER" id="PTHR20992:SF9">
    <property type="entry name" value="AT15442P-RELATED"/>
    <property type="match status" value="1"/>
</dbReference>